<dbReference type="InterPro" id="IPR006311">
    <property type="entry name" value="TAT_signal"/>
</dbReference>
<evidence type="ECO:0000313" key="1">
    <source>
        <dbReference type="EMBL" id="MBP2356181.1"/>
    </source>
</evidence>
<sequence>MLTDDVVPPAAQAGVRRRTFLAGAAGTAAVAVALPREAVAAPAEVGGETYVVQWRRPRQTILGLGYEIQSDSIGSGNNGLPDATTSVPHDLVESERDRLYDEMLRAGGQRGFRFCRLAMGLYLRGLTPDKKNVIGRWPEQLDELATMIRRSKTEGLMVEYWSPAPAWKSTGSYVRGTLNSGDQPFLSEFADALVQDVRYLKQHGLPVSWWGLQNEPGITPNYSGCDYSPDLYYNAFRTAASRIRSTFPEVRIHANSLGGQHGVGCDRIRADRGALALVDGWTFHHIGWDTNYELQHDLQVDNEHRPVFNNEFEYLSWNTARTPWYTVNTAQSVMNWMTFQDSPTWVWLHALKPTYNAEAVGYSLGFWRPWDEDDFSHFPDLPKGHWTWNPMNWNGVAGFLRHLPWDSVRVEVDEPSIDGDHRVMAWLAPGGTRSFAVTNRTATPFTYTVAVGDNTAFTGSRYAHDTNALSIGAKTGPQLSIAVPPYAIEFWTEESSR</sequence>
<keyword evidence="2" id="KW-1185">Reference proteome</keyword>
<organism evidence="1 2">
    <name type="scientific">Kribbella aluminosa</name>
    <dbReference type="NCBI Taxonomy" id="416017"/>
    <lineage>
        <taxon>Bacteria</taxon>
        <taxon>Bacillati</taxon>
        <taxon>Actinomycetota</taxon>
        <taxon>Actinomycetes</taxon>
        <taxon>Propionibacteriales</taxon>
        <taxon>Kribbellaceae</taxon>
        <taxon>Kribbella</taxon>
    </lineage>
</organism>
<dbReference type="PROSITE" id="PS51318">
    <property type="entry name" value="TAT"/>
    <property type="match status" value="1"/>
</dbReference>
<reference evidence="1 2" key="1">
    <citation type="submission" date="2021-03" db="EMBL/GenBank/DDBJ databases">
        <title>Sequencing the genomes of 1000 actinobacteria strains.</title>
        <authorList>
            <person name="Klenk H.-P."/>
        </authorList>
    </citation>
    <scope>NUCLEOTIDE SEQUENCE [LARGE SCALE GENOMIC DNA]</scope>
    <source>
        <strain evidence="1 2">DSM 18824</strain>
    </source>
</reference>
<dbReference type="Gene3D" id="3.20.20.80">
    <property type="entry name" value="Glycosidases"/>
    <property type="match status" value="1"/>
</dbReference>
<dbReference type="Proteomes" id="UP000755585">
    <property type="component" value="Unassembled WGS sequence"/>
</dbReference>
<gene>
    <name evidence="1" type="ORF">JOF29_007291</name>
</gene>
<evidence type="ECO:0000313" key="2">
    <source>
        <dbReference type="Proteomes" id="UP000755585"/>
    </source>
</evidence>
<dbReference type="EMBL" id="JAGINT010000002">
    <property type="protein sequence ID" value="MBP2356181.1"/>
    <property type="molecule type" value="Genomic_DNA"/>
</dbReference>
<keyword evidence="1" id="KW-0378">Hydrolase</keyword>
<accession>A0ABS4UX32</accession>
<comment type="caution">
    <text evidence="1">The sequence shown here is derived from an EMBL/GenBank/DDBJ whole genome shotgun (WGS) entry which is preliminary data.</text>
</comment>
<proteinExistence type="predicted"/>
<name>A0ABS4UX32_9ACTN</name>
<dbReference type="RefSeq" id="WP_209698739.1">
    <property type="nucleotide sequence ID" value="NZ_BAAAVU010000023.1"/>
</dbReference>
<protein>
    <submittedName>
        <fullName evidence="1">O-glycosyl hydrolase</fullName>
    </submittedName>
</protein>
<dbReference type="SUPFAM" id="SSF51445">
    <property type="entry name" value="(Trans)glycosidases"/>
    <property type="match status" value="1"/>
</dbReference>
<dbReference type="InterPro" id="IPR017853">
    <property type="entry name" value="GH"/>
</dbReference>
<dbReference type="GO" id="GO:0016787">
    <property type="term" value="F:hydrolase activity"/>
    <property type="evidence" value="ECO:0007669"/>
    <property type="project" value="UniProtKB-KW"/>
</dbReference>